<dbReference type="SUPFAM" id="SSF50249">
    <property type="entry name" value="Nucleic acid-binding proteins"/>
    <property type="match status" value="1"/>
</dbReference>
<name>A0ABX1F2U6_9PROT</name>
<proteinExistence type="predicted"/>
<evidence type="ECO:0000259" key="2">
    <source>
        <dbReference type="Pfam" id="PF12172"/>
    </source>
</evidence>
<dbReference type="PANTHER" id="PTHR34075">
    <property type="entry name" value="BLR3430 PROTEIN"/>
    <property type="match status" value="1"/>
</dbReference>
<reference evidence="3 4" key="1">
    <citation type="submission" date="2020-03" db="EMBL/GenBank/DDBJ databases">
        <title>Roseomonas selenitidurans sp. nov. isolated from soil.</title>
        <authorList>
            <person name="Liu H."/>
        </authorList>
    </citation>
    <scope>NUCLEOTIDE SEQUENCE [LARGE SCALE GENOMIC DNA]</scope>
    <source>
        <strain evidence="3 4">JCM 15073</strain>
    </source>
</reference>
<dbReference type="InterPro" id="IPR002878">
    <property type="entry name" value="ChsH2_C"/>
</dbReference>
<organism evidence="3 4">
    <name type="scientific">Falsiroseomonas frigidaquae</name>
    <dbReference type="NCBI Taxonomy" id="487318"/>
    <lineage>
        <taxon>Bacteria</taxon>
        <taxon>Pseudomonadati</taxon>
        <taxon>Pseudomonadota</taxon>
        <taxon>Alphaproteobacteria</taxon>
        <taxon>Acetobacterales</taxon>
        <taxon>Roseomonadaceae</taxon>
        <taxon>Falsiroseomonas</taxon>
    </lineage>
</organism>
<feature type="domain" description="ChsH2 rubredoxin-like zinc ribbon" evidence="2">
    <location>
        <begin position="19"/>
        <end position="44"/>
    </location>
</feature>
<sequence length="132" mass="14529">MSERIIAAPVVDPSTKPVWDAAAEGRLLIGRCRDTGRHFYYPRGASPFTLSSNVELVQASGRGTIYSYTVMRVAQPYACAYVELEEGPRIFTNIVDCDFDEIRIGMRVRVVFKPSQTAEGEPGAPVPMFAPA</sequence>
<feature type="domain" description="ChsH2 C-terminal OB-fold" evidence="1">
    <location>
        <begin position="57"/>
        <end position="113"/>
    </location>
</feature>
<protein>
    <submittedName>
        <fullName evidence="3">Zn-ribbon domain-containing OB-fold protein</fullName>
    </submittedName>
</protein>
<gene>
    <name evidence="3" type="ORF">HB662_17655</name>
</gene>
<dbReference type="Pfam" id="PF12172">
    <property type="entry name" value="zf-ChsH2"/>
    <property type="match status" value="1"/>
</dbReference>
<dbReference type="InterPro" id="IPR012340">
    <property type="entry name" value="NA-bd_OB-fold"/>
</dbReference>
<keyword evidence="4" id="KW-1185">Reference proteome</keyword>
<comment type="caution">
    <text evidence="3">The sequence shown here is derived from an EMBL/GenBank/DDBJ whole genome shotgun (WGS) entry which is preliminary data.</text>
</comment>
<dbReference type="InterPro" id="IPR022002">
    <property type="entry name" value="ChsH2_Znr"/>
</dbReference>
<dbReference type="InterPro" id="IPR052513">
    <property type="entry name" value="Thioester_dehydratase-like"/>
</dbReference>
<dbReference type="EMBL" id="JAAVTX010000005">
    <property type="protein sequence ID" value="NKE46612.1"/>
    <property type="molecule type" value="Genomic_DNA"/>
</dbReference>
<dbReference type="Proteomes" id="UP000765160">
    <property type="component" value="Unassembled WGS sequence"/>
</dbReference>
<evidence type="ECO:0000259" key="1">
    <source>
        <dbReference type="Pfam" id="PF01796"/>
    </source>
</evidence>
<dbReference type="RefSeq" id="WP_168051137.1">
    <property type="nucleotide sequence ID" value="NZ_JAATJR010000005.1"/>
</dbReference>
<evidence type="ECO:0000313" key="4">
    <source>
        <dbReference type="Proteomes" id="UP000765160"/>
    </source>
</evidence>
<evidence type="ECO:0000313" key="3">
    <source>
        <dbReference type="EMBL" id="NKE46612.1"/>
    </source>
</evidence>
<accession>A0ABX1F2U6</accession>
<dbReference type="Pfam" id="PF01796">
    <property type="entry name" value="OB_ChsH2_C"/>
    <property type="match status" value="1"/>
</dbReference>
<dbReference type="PANTHER" id="PTHR34075:SF5">
    <property type="entry name" value="BLR3430 PROTEIN"/>
    <property type="match status" value="1"/>
</dbReference>